<reference evidence="1" key="1">
    <citation type="submission" date="2017-02" db="UniProtKB">
        <authorList>
            <consortium name="WormBaseParasite"/>
        </authorList>
    </citation>
    <scope>IDENTIFICATION</scope>
</reference>
<protein>
    <submittedName>
        <fullName evidence="1">Ovule protein</fullName>
    </submittedName>
</protein>
<dbReference type="AlphaFoldDB" id="A0A0N4TZP7"/>
<dbReference type="STRING" id="6280.A0A0N4TZP7"/>
<name>A0A0N4TZP7_BRUPA</name>
<proteinExistence type="predicted"/>
<accession>A0A0N4TZP7</accession>
<sequence>MTSCSYLLAPITQLHFHKLDTAVGAELCRWSKCDISQSYTTQSNKRDREAIITKHGKLHPPKINKLKLEEWKTSITNVMNSSGTKQLLVMQ</sequence>
<organism evidence="1">
    <name type="scientific">Brugia pahangi</name>
    <name type="common">Filarial nematode worm</name>
    <dbReference type="NCBI Taxonomy" id="6280"/>
    <lineage>
        <taxon>Eukaryota</taxon>
        <taxon>Metazoa</taxon>
        <taxon>Ecdysozoa</taxon>
        <taxon>Nematoda</taxon>
        <taxon>Chromadorea</taxon>
        <taxon>Rhabditida</taxon>
        <taxon>Spirurina</taxon>
        <taxon>Spiruromorpha</taxon>
        <taxon>Filarioidea</taxon>
        <taxon>Onchocercidae</taxon>
        <taxon>Brugia</taxon>
    </lineage>
</organism>
<dbReference type="WBParaSite" id="BPAG_0001451701-mRNA-1">
    <property type="protein sequence ID" value="BPAG_0001451701-mRNA-1"/>
    <property type="gene ID" value="BPAG_0001451701"/>
</dbReference>
<evidence type="ECO:0000313" key="1">
    <source>
        <dbReference type="WBParaSite" id="BPAG_0001451701-mRNA-1"/>
    </source>
</evidence>